<dbReference type="EMBL" id="WELI01000001">
    <property type="protein sequence ID" value="KAB7732767.1"/>
    <property type="molecule type" value="Genomic_DNA"/>
</dbReference>
<evidence type="ECO:0000313" key="5">
    <source>
        <dbReference type="Proteomes" id="UP000488299"/>
    </source>
</evidence>
<dbReference type="InterPro" id="IPR030959">
    <property type="entry name" value="GWxTD_dom"/>
</dbReference>
<dbReference type="RefSeq" id="WP_152122341.1">
    <property type="nucleotide sequence ID" value="NZ_WELI01000001.1"/>
</dbReference>
<feature type="chain" id="PRO_5029813552" evidence="2">
    <location>
        <begin position="20"/>
        <end position="481"/>
    </location>
</feature>
<gene>
    <name evidence="4" type="ORF">F5984_02110</name>
</gene>
<evidence type="ECO:0000256" key="2">
    <source>
        <dbReference type="SAM" id="SignalP"/>
    </source>
</evidence>
<evidence type="ECO:0000259" key="3">
    <source>
        <dbReference type="Pfam" id="PF20094"/>
    </source>
</evidence>
<feature type="domain" description="GWxTD" evidence="3">
    <location>
        <begin position="304"/>
        <end position="476"/>
    </location>
</feature>
<feature type="compositionally biased region" description="Low complexity" evidence="1">
    <location>
        <begin position="57"/>
        <end position="79"/>
    </location>
</feature>
<organism evidence="4 5">
    <name type="scientific">Rudanella paleaurantiibacter</name>
    <dbReference type="NCBI Taxonomy" id="2614655"/>
    <lineage>
        <taxon>Bacteria</taxon>
        <taxon>Pseudomonadati</taxon>
        <taxon>Bacteroidota</taxon>
        <taxon>Cytophagia</taxon>
        <taxon>Cytophagales</taxon>
        <taxon>Cytophagaceae</taxon>
        <taxon>Rudanella</taxon>
    </lineage>
</organism>
<keyword evidence="5" id="KW-1185">Reference proteome</keyword>
<evidence type="ECO:0000313" key="4">
    <source>
        <dbReference type="EMBL" id="KAB7732767.1"/>
    </source>
</evidence>
<sequence length="481" mass="54043">MRLLSAITLTLLVSACASSKKTQPTAYDSNRPTPSRAETPNRPSDMSNRPRTAGSLNADPGASAPGASARPAGSPNARPTTPASGTPLTGGGNSASDYAVTAIKGKFLTVDSTATRVYLHIYTRQPDGKPIRNIDDFATRFLVNYVLYPDYNNRERLGYGNVPINAETMTVLGDYLVLNFEVKRPKDAVSAIMLTEITEVNSGRKALNDLQLRFQAPRVTDRFTLFDAQGRLPRLRNFVSRNDTVVIRDVNGTSKPLYGFRYKHEFDAASSPMNTGNRPVPKTLAVDSTLTVMTNQPFQLPKEGLYFFLEDTTDTYGLGLMVTDNRFPKLTRPEKLAKPVMYVSTSSEMNELGGASDAKKALDKYWLGLMSGNEDVARRTIRAYYNRVEEANRLFTTYKEGWKTDKGMIYIVLGPPDRVQRSRDREVWVYNRRANVSEINFTFNRKPNQFVDDHYELVRFAEYQPVWYPIVEAWRTGAIRD</sequence>
<accession>A0A7J5U598</accession>
<reference evidence="4 5" key="1">
    <citation type="submission" date="2019-10" db="EMBL/GenBank/DDBJ databases">
        <title>Rudanella paleaurantiibacter sp. nov., isolated from sludge.</title>
        <authorList>
            <person name="Xu S.Q."/>
        </authorList>
    </citation>
    <scope>NUCLEOTIDE SEQUENCE [LARGE SCALE GENOMIC DNA]</scope>
    <source>
        <strain evidence="4 5">HX-22-17</strain>
    </source>
</reference>
<dbReference type="NCBIfam" id="TIGR04514">
    <property type="entry name" value="GWxTD_dom"/>
    <property type="match status" value="1"/>
</dbReference>
<dbReference type="PROSITE" id="PS51257">
    <property type="entry name" value="PROKAR_LIPOPROTEIN"/>
    <property type="match status" value="1"/>
</dbReference>
<proteinExistence type="predicted"/>
<feature type="signal peptide" evidence="2">
    <location>
        <begin position="1"/>
        <end position="19"/>
    </location>
</feature>
<dbReference type="AlphaFoldDB" id="A0A7J5U598"/>
<keyword evidence="2" id="KW-0732">Signal</keyword>
<comment type="caution">
    <text evidence="4">The sequence shown here is derived from an EMBL/GenBank/DDBJ whole genome shotgun (WGS) entry which is preliminary data.</text>
</comment>
<feature type="region of interest" description="Disordered" evidence="1">
    <location>
        <begin position="19"/>
        <end position="92"/>
    </location>
</feature>
<protein>
    <submittedName>
        <fullName evidence="4">GWxTD domain-containing protein</fullName>
    </submittedName>
</protein>
<name>A0A7J5U598_9BACT</name>
<dbReference type="Proteomes" id="UP000488299">
    <property type="component" value="Unassembled WGS sequence"/>
</dbReference>
<dbReference type="Pfam" id="PF20094">
    <property type="entry name" value="GWxTD_dom"/>
    <property type="match status" value="1"/>
</dbReference>
<feature type="compositionally biased region" description="Polar residues" evidence="1">
    <location>
        <begin position="19"/>
        <end position="50"/>
    </location>
</feature>
<evidence type="ECO:0000256" key="1">
    <source>
        <dbReference type="SAM" id="MobiDB-lite"/>
    </source>
</evidence>